<evidence type="ECO:0000313" key="5">
    <source>
        <dbReference type="Proteomes" id="UP001066276"/>
    </source>
</evidence>
<evidence type="ECO:0000256" key="1">
    <source>
        <dbReference type="PROSITE-ProRule" id="PRU00723"/>
    </source>
</evidence>
<dbReference type="EMBL" id="JANPWB010000009">
    <property type="protein sequence ID" value="KAJ1147319.1"/>
    <property type="molecule type" value="Genomic_DNA"/>
</dbReference>
<gene>
    <name evidence="4" type="ORF">NDU88_000200</name>
</gene>
<name>A0AAV7R807_PLEWA</name>
<dbReference type="InterPro" id="IPR000571">
    <property type="entry name" value="Znf_CCCH"/>
</dbReference>
<feature type="domain" description="C3H1-type" evidence="3">
    <location>
        <begin position="452"/>
        <end position="479"/>
    </location>
</feature>
<feature type="zinc finger region" description="C3H1-type" evidence="1">
    <location>
        <begin position="452"/>
        <end position="479"/>
    </location>
</feature>
<dbReference type="Proteomes" id="UP001066276">
    <property type="component" value="Chromosome 5"/>
</dbReference>
<feature type="region of interest" description="Disordered" evidence="2">
    <location>
        <begin position="1"/>
        <end position="21"/>
    </location>
</feature>
<feature type="compositionally biased region" description="Pro residues" evidence="2">
    <location>
        <begin position="276"/>
        <end position="288"/>
    </location>
</feature>
<feature type="region of interest" description="Disordered" evidence="2">
    <location>
        <begin position="242"/>
        <end position="289"/>
    </location>
</feature>
<dbReference type="GO" id="GO:0008270">
    <property type="term" value="F:zinc ion binding"/>
    <property type="evidence" value="ECO:0007669"/>
    <property type="project" value="UniProtKB-KW"/>
</dbReference>
<keyword evidence="1" id="KW-0862">Zinc</keyword>
<feature type="region of interest" description="Disordered" evidence="2">
    <location>
        <begin position="114"/>
        <end position="207"/>
    </location>
</feature>
<dbReference type="PANTHER" id="PTHR35558">
    <property type="entry name" value="SGNH_HYDRO DOMAIN-CONTAINING PROTEIN"/>
    <property type="match status" value="1"/>
</dbReference>
<sequence>MAPPIATGARPSGAGLRRPEMRISGRGGAHALERWEWPFRTLAECGRMVSRPEEGREPLVDQSISAAAGTESQGHMELSDEELVIQAWEVATRRGWAFVIHTLLRTEMQSFPPAVHEEGEQDSLGKLGGYSPKSPEKVEDLEGSVDKSSACTPPVHSDNPMVSQESDDEETAEVDLPGLEKSELLAAEDSSSSCEDPAMESQGGLHADEPVMHPKIQEFIDEVTMVFNKCFFGGEESTGARAPLNADASADNSTPGSSEGARVLSGNSHASVPGVPQMPPPWHSPPPQQAALVPAVPAVSSKVLPPPGYFLSPPLAAHVSKPLREMVVALQYFDMFVLLPKDSVDILVSGPERRTLDRWQRGFIIMGSILLEDAPEKLVGFFNYFDTIRKAYDQAAWGGWLIYDERFRRMKQGSPGLSWAFINTELWLQMVNPQRVFTMPPPPPVNHFRVLPGKIGMCWRYDKNECLRGSLCRYTHKCSKCEGDHPGIMCTAVQAASDEPEAKKPK</sequence>
<evidence type="ECO:0000256" key="2">
    <source>
        <dbReference type="SAM" id="MobiDB-lite"/>
    </source>
</evidence>
<keyword evidence="1" id="KW-0479">Metal-binding</keyword>
<feature type="compositionally biased region" description="Low complexity" evidence="2">
    <location>
        <begin position="184"/>
        <end position="193"/>
    </location>
</feature>
<protein>
    <recommendedName>
        <fullName evidence="3">C3H1-type domain-containing protein</fullName>
    </recommendedName>
</protein>
<accession>A0AAV7R807</accession>
<keyword evidence="1" id="KW-0863">Zinc-finger</keyword>
<organism evidence="4 5">
    <name type="scientific">Pleurodeles waltl</name>
    <name type="common">Iberian ribbed newt</name>
    <dbReference type="NCBI Taxonomy" id="8319"/>
    <lineage>
        <taxon>Eukaryota</taxon>
        <taxon>Metazoa</taxon>
        <taxon>Chordata</taxon>
        <taxon>Craniata</taxon>
        <taxon>Vertebrata</taxon>
        <taxon>Euteleostomi</taxon>
        <taxon>Amphibia</taxon>
        <taxon>Batrachia</taxon>
        <taxon>Caudata</taxon>
        <taxon>Salamandroidea</taxon>
        <taxon>Salamandridae</taxon>
        <taxon>Pleurodelinae</taxon>
        <taxon>Pleurodeles</taxon>
    </lineage>
</organism>
<dbReference type="PROSITE" id="PS50103">
    <property type="entry name" value="ZF_C3H1"/>
    <property type="match status" value="1"/>
</dbReference>
<dbReference type="PANTHER" id="PTHR35558:SF1">
    <property type="entry name" value="ENDONUCLEASE_EXONUCLEASE_PHOSPHATASE DOMAIN-CONTAINING PROTEIN"/>
    <property type="match status" value="1"/>
</dbReference>
<evidence type="ECO:0000259" key="3">
    <source>
        <dbReference type="PROSITE" id="PS50103"/>
    </source>
</evidence>
<dbReference type="AlphaFoldDB" id="A0AAV7R807"/>
<evidence type="ECO:0000313" key="4">
    <source>
        <dbReference type="EMBL" id="KAJ1147319.1"/>
    </source>
</evidence>
<comment type="caution">
    <text evidence="4">The sequence shown here is derived from an EMBL/GenBank/DDBJ whole genome shotgun (WGS) entry which is preliminary data.</text>
</comment>
<keyword evidence="5" id="KW-1185">Reference proteome</keyword>
<reference evidence="4" key="1">
    <citation type="journal article" date="2022" name="bioRxiv">
        <title>Sequencing and chromosome-scale assembly of the giantPleurodeles waltlgenome.</title>
        <authorList>
            <person name="Brown T."/>
            <person name="Elewa A."/>
            <person name="Iarovenko S."/>
            <person name="Subramanian E."/>
            <person name="Araus A.J."/>
            <person name="Petzold A."/>
            <person name="Susuki M."/>
            <person name="Suzuki K.-i.T."/>
            <person name="Hayashi T."/>
            <person name="Toyoda A."/>
            <person name="Oliveira C."/>
            <person name="Osipova E."/>
            <person name="Leigh N.D."/>
            <person name="Simon A."/>
            <person name="Yun M.H."/>
        </authorList>
    </citation>
    <scope>NUCLEOTIDE SEQUENCE</scope>
    <source>
        <strain evidence="4">20211129_DDA</strain>
        <tissue evidence="4">Liver</tissue>
    </source>
</reference>
<proteinExistence type="predicted"/>